<proteinExistence type="predicted"/>
<comment type="caution">
    <text evidence="3">The sequence shown here is derived from an EMBL/GenBank/DDBJ whole genome shotgun (WGS) entry which is preliminary data.</text>
</comment>
<reference evidence="3" key="1">
    <citation type="journal article" date="2021" name="PeerJ">
        <title>Extensive microbial diversity within the chicken gut microbiome revealed by metagenomics and culture.</title>
        <authorList>
            <person name="Gilroy R."/>
            <person name="Ravi A."/>
            <person name="Getino M."/>
            <person name="Pursley I."/>
            <person name="Horton D.L."/>
            <person name="Alikhan N.F."/>
            <person name="Baker D."/>
            <person name="Gharbi K."/>
            <person name="Hall N."/>
            <person name="Watson M."/>
            <person name="Adriaenssens E.M."/>
            <person name="Foster-Nyarko E."/>
            <person name="Jarju S."/>
            <person name="Secka A."/>
            <person name="Antonio M."/>
            <person name="Oren A."/>
            <person name="Chaudhuri R.R."/>
            <person name="La Ragione R."/>
            <person name="Hildebrand F."/>
            <person name="Pallen M.J."/>
        </authorList>
    </citation>
    <scope>NUCLEOTIDE SEQUENCE</scope>
    <source>
        <strain evidence="3">ChiSjej5B23-16112</strain>
    </source>
</reference>
<dbReference type="InterPro" id="IPR008991">
    <property type="entry name" value="Translation_prot_SH3-like_sf"/>
</dbReference>
<dbReference type="SUPFAM" id="SSF50104">
    <property type="entry name" value="Translation proteins SH3-like domain"/>
    <property type="match status" value="1"/>
</dbReference>
<gene>
    <name evidence="3" type="ORF">K8V82_00980</name>
</gene>
<evidence type="ECO:0000256" key="2">
    <source>
        <dbReference type="ARBA" id="ARBA00023274"/>
    </source>
</evidence>
<dbReference type="GO" id="GO:0005840">
    <property type="term" value="C:ribosome"/>
    <property type="evidence" value="ECO:0007669"/>
    <property type="project" value="UniProtKB-KW"/>
</dbReference>
<accession>A0A921I0Y8</accession>
<organism evidence="3 4">
    <name type="scientific">Lachnoclostridium phocaeense</name>
    <dbReference type="NCBI Taxonomy" id="1871021"/>
    <lineage>
        <taxon>Bacteria</taxon>
        <taxon>Bacillati</taxon>
        <taxon>Bacillota</taxon>
        <taxon>Clostridia</taxon>
        <taxon>Lachnospirales</taxon>
        <taxon>Lachnospiraceae</taxon>
    </lineage>
</organism>
<reference evidence="3" key="2">
    <citation type="submission" date="2021-09" db="EMBL/GenBank/DDBJ databases">
        <authorList>
            <person name="Gilroy R."/>
        </authorList>
    </citation>
    <scope>NUCLEOTIDE SEQUENCE</scope>
    <source>
        <strain evidence="3">ChiSjej5B23-16112</strain>
    </source>
</reference>
<evidence type="ECO:0000256" key="1">
    <source>
        <dbReference type="ARBA" id="ARBA00022980"/>
    </source>
</evidence>
<evidence type="ECO:0000313" key="3">
    <source>
        <dbReference type="EMBL" id="HJF93352.1"/>
    </source>
</evidence>
<dbReference type="Proteomes" id="UP000769156">
    <property type="component" value="Unassembled WGS sequence"/>
</dbReference>
<dbReference type="GO" id="GO:1990904">
    <property type="term" value="C:ribonucleoprotein complex"/>
    <property type="evidence" value="ECO:0007669"/>
    <property type="project" value="UniProtKB-KW"/>
</dbReference>
<sequence>MERYKTGMLARSLAGHDAGKIYVIIGSDSAYVYLADGRLRTVDHPKRKKKKHVQPVCVICGEYKPDDVAVKRILKNYLNQEKGKQEE</sequence>
<name>A0A921I0Y8_9FIRM</name>
<keyword evidence="2" id="KW-0687">Ribonucleoprotein</keyword>
<protein>
    <submittedName>
        <fullName evidence="3">KOW domain-containing RNA-binding protein</fullName>
    </submittedName>
</protein>
<dbReference type="EMBL" id="DYVY01000022">
    <property type="protein sequence ID" value="HJF93352.1"/>
    <property type="molecule type" value="Genomic_DNA"/>
</dbReference>
<evidence type="ECO:0000313" key="4">
    <source>
        <dbReference type="Proteomes" id="UP000769156"/>
    </source>
</evidence>
<dbReference type="AlphaFoldDB" id="A0A921I0Y8"/>
<dbReference type="InterPro" id="IPR041985">
    <property type="entry name" value="Ribosomal_eL14_KOW"/>
</dbReference>
<dbReference type="CDD" id="cd06088">
    <property type="entry name" value="KOW_RPL14"/>
    <property type="match status" value="1"/>
</dbReference>
<keyword evidence="1" id="KW-0689">Ribosomal protein</keyword>